<dbReference type="InterPro" id="IPR015854">
    <property type="entry name" value="ABC_transpr_LolD-like"/>
</dbReference>
<dbReference type="CDD" id="cd03255">
    <property type="entry name" value="ABC_MJ0796_LolCDE_FtsE"/>
    <property type="match status" value="1"/>
</dbReference>
<dbReference type="GO" id="GO:0005886">
    <property type="term" value="C:plasma membrane"/>
    <property type="evidence" value="ECO:0007669"/>
    <property type="project" value="TreeGrafter"/>
</dbReference>
<dbReference type="GO" id="GO:0022857">
    <property type="term" value="F:transmembrane transporter activity"/>
    <property type="evidence" value="ECO:0007669"/>
    <property type="project" value="TreeGrafter"/>
</dbReference>
<evidence type="ECO:0000259" key="4">
    <source>
        <dbReference type="PROSITE" id="PS50893"/>
    </source>
</evidence>
<proteinExistence type="predicted"/>
<accession>A0A1I1EHV4</accession>
<organism evidence="5 6">
    <name type="scientific">Ruminococcus albus</name>
    <dbReference type="NCBI Taxonomy" id="1264"/>
    <lineage>
        <taxon>Bacteria</taxon>
        <taxon>Bacillati</taxon>
        <taxon>Bacillota</taxon>
        <taxon>Clostridia</taxon>
        <taxon>Eubacteriales</taxon>
        <taxon>Oscillospiraceae</taxon>
        <taxon>Ruminococcus</taxon>
    </lineage>
</organism>
<protein>
    <submittedName>
        <fullName evidence="5">Putative ABC transport system ATP-binding protein</fullName>
    </submittedName>
</protein>
<dbReference type="OrthoDB" id="9802264at2"/>
<reference evidence="5 6" key="1">
    <citation type="submission" date="2016-10" db="EMBL/GenBank/DDBJ databases">
        <authorList>
            <person name="de Groot N.N."/>
        </authorList>
    </citation>
    <scope>NUCLEOTIDE SEQUENCE [LARGE SCALE GENOMIC DNA]</scope>
    <source>
        <strain evidence="5 6">AR67</strain>
    </source>
</reference>
<name>A0A1I1EHV4_RUMAL</name>
<dbReference type="InterPro" id="IPR003439">
    <property type="entry name" value="ABC_transporter-like_ATP-bd"/>
</dbReference>
<dbReference type="InterPro" id="IPR003593">
    <property type="entry name" value="AAA+_ATPase"/>
</dbReference>
<evidence type="ECO:0000313" key="6">
    <source>
        <dbReference type="Proteomes" id="UP000182192"/>
    </source>
</evidence>
<dbReference type="InterPro" id="IPR017871">
    <property type="entry name" value="ABC_transporter-like_CS"/>
</dbReference>
<dbReference type="InterPro" id="IPR027417">
    <property type="entry name" value="P-loop_NTPase"/>
</dbReference>
<evidence type="ECO:0000256" key="3">
    <source>
        <dbReference type="ARBA" id="ARBA00022840"/>
    </source>
</evidence>
<keyword evidence="1" id="KW-0813">Transport</keyword>
<dbReference type="AlphaFoldDB" id="A0A1I1EHV4"/>
<evidence type="ECO:0000256" key="2">
    <source>
        <dbReference type="ARBA" id="ARBA00022741"/>
    </source>
</evidence>
<evidence type="ECO:0000256" key="1">
    <source>
        <dbReference type="ARBA" id="ARBA00022448"/>
    </source>
</evidence>
<dbReference type="RefSeq" id="WP_074960025.1">
    <property type="nucleotide sequence ID" value="NZ_FOKQ01000004.1"/>
</dbReference>
<dbReference type="SMART" id="SM00382">
    <property type="entry name" value="AAA"/>
    <property type="match status" value="1"/>
</dbReference>
<dbReference type="GO" id="GO:0005524">
    <property type="term" value="F:ATP binding"/>
    <property type="evidence" value="ECO:0007669"/>
    <property type="project" value="UniProtKB-KW"/>
</dbReference>
<dbReference type="Proteomes" id="UP000182192">
    <property type="component" value="Unassembled WGS sequence"/>
</dbReference>
<dbReference type="Pfam" id="PF00005">
    <property type="entry name" value="ABC_tran"/>
    <property type="match status" value="1"/>
</dbReference>
<dbReference type="PANTHER" id="PTHR24220">
    <property type="entry name" value="IMPORT ATP-BINDING PROTEIN"/>
    <property type="match status" value="1"/>
</dbReference>
<dbReference type="GO" id="GO:0016887">
    <property type="term" value="F:ATP hydrolysis activity"/>
    <property type="evidence" value="ECO:0007669"/>
    <property type="project" value="InterPro"/>
</dbReference>
<dbReference type="PANTHER" id="PTHR24220:SF86">
    <property type="entry name" value="ABC TRANSPORTER ABCH.1"/>
    <property type="match status" value="1"/>
</dbReference>
<gene>
    <name evidence="5" type="ORF">SAMN02910406_00640</name>
</gene>
<dbReference type="SUPFAM" id="SSF52540">
    <property type="entry name" value="P-loop containing nucleoside triphosphate hydrolases"/>
    <property type="match status" value="1"/>
</dbReference>
<sequence length="205" mass="22684">MIELKDVTKAFGTNILFSGLTFDIKDGEFVVFSGKSGCGKSTMLNMIGGIEKVTNGSIIVDGMDITKNYNRVKYFSEKVGFLFQNFALSENKTVLKNLEMVAKKNRTEVSIDEALREVGLLSKKNEKVFTLSGGEQQRVALARLMIKKCDIILADEPTGSLDKDNANTVIDILKKLNEKGKTVIMVTHDEDLKKVGKRVIVLDNA</sequence>
<dbReference type="PROSITE" id="PS00211">
    <property type="entry name" value="ABC_TRANSPORTER_1"/>
    <property type="match status" value="1"/>
</dbReference>
<dbReference type="PROSITE" id="PS50893">
    <property type="entry name" value="ABC_TRANSPORTER_2"/>
    <property type="match status" value="1"/>
</dbReference>
<evidence type="ECO:0000313" key="5">
    <source>
        <dbReference type="EMBL" id="SFB84533.1"/>
    </source>
</evidence>
<dbReference type="EMBL" id="FOKQ01000004">
    <property type="protein sequence ID" value="SFB84533.1"/>
    <property type="molecule type" value="Genomic_DNA"/>
</dbReference>
<feature type="domain" description="ABC transporter" evidence="4">
    <location>
        <begin position="2"/>
        <end position="205"/>
    </location>
</feature>
<dbReference type="Gene3D" id="3.40.50.300">
    <property type="entry name" value="P-loop containing nucleotide triphosphate hydrolases"/>
    <property type="match status" value="1"/>
</dbReference>
<keyword evidence="2" id="KW-0547">Nucleotide-binding</keyword>
<keyword evidence="3 5" id="KW-0067">ATP-binding</keyword>
<dbReference type="InterPro" id="IPR017911">
    <property type="entry name" value="MacB-like_ATP-bd"/>
</dbReference>